<gene>
    <name evidence="1" type="ORF">NBR_LOCUS3344</name>
</gene>
<dbReference type="AlphaFoldDB" id="A0A0N4XLE1"/>
<evidence type="ECO:0000313" key="1">
    <source>
        <dbReference type="EMBL" id="VDL66933.1"/>
    </source>
</evidence>
<dbReference type="WBParaSite" id="NBR_0000334301-mRNA-1">
    <property type="protein sequence ID" value="NBR_0000334301-mRNA-1"/>
    <property type="gene ID" value="NBR_0000334301"/>
</dbReference>
<name>A0A0N4XLE1_NIPBR</name>
<organism evidence="3">
    <name type="scientific">Nippostrongylus brasiliensis</name>
    <name type="common">Rat hookworm</name>
    <dbReference type="NCBI Taxonomy" id="27835"/>
    <lineage>
        <taxon>Eukaryota</taxon>
        <taxon>Metazoa</taxon>
        <taxon>Ecdysozoa</taxon>
        <taxon>Nematoda</taxon>
        <taxon>Chromadorea</taxon>
        <taxon>Rhabditida</taxon>
        <taxon>Rhabditina</taxon>
        <taxon>Rhabditomorpha</taxon>
        <taxon>Strongyloidea</taxon>
        <taxon>Heligmosomidae</taxon>
        <taxon>Nippostrongylus</taxon>
    </lineage>
</organism>
<accession>A0A0N4XLE1</accession>
<evidence type="ECO:0000313" key="3">
    <source>
        <dbReference type="WBParaSite" id="NBR_0000334301-mRNA-1"/>
    </source>
</evidence>
<evidence type="ECO:0000313" key="2">
    <source>
        <dbReference type="Proteomes" id="UP000271162"/>
    </source>
</evidence>
<sequence>MGSNHLPSVLAFAEPKYAARKTTTAAATTTTLQGIFQMGSNHLPSVLALGEPKYAARETTTTTTTTTTTLQGIFQMGSNRLPSVLALEWNPPFVALQNRTVALMHHIASFFDHKRGVMAGGYTFLSSVMPLEAGALSTLIEKKLFVGNKHGQ</sequence>
<reference evidence="3" key="1">
    <citation type="submission" date="2017-02" db="UniProtKB">
        <authorList>
            <consortium name="WormBaseParasite"/>
        </authorList>
    </citation>
    <scope>IDENTIFICATION</scope>
</reference>
<dbReference type="EMBL" id="UYSL01004908">
    <property type="protein sequence ID" value="VDL66933.1"/>
    <property type="molecule type" value="Genomic_DNA"/>
</dbReference>
<proteinExistence type="predicted"/>
<protein>
    <submittedName>
        <fullName evidence="3">Dirigent protein</fullName>
    </submittedName>
</protein>
<dbReference type="Proteomes" id="UP000271162">
    <property type="component" value="Unassembled WGS sequence"/>
</dbReference>
<reference evidence="1 2" key="2">
    <citation type="submission" date="2018-11" db="EMBL/GenBank/DDBJ databases">
        <authorList>
            <consortium name="Pathogen Informatics"/>
        </authorList>
    </citation>
    <scope>NUCLEOTIDE SEQUENCE [LARGE SCALE GENOMIC DNA]</scope>
</reference>
<keyword evidence="2" id="KW-1185">Reference proteome</keyword>